<feature type="coiled-coil region" evidence="1">
    <location>
        <begin position="164"/>
        <end position="308"/>
    </location>
</feature>
<name>A0A820W4Q0_9BILA</name>
<accession>A0A820W4Q0</accession>
<dbReference type="InterPro" id="IPR036465">
    <property type="entry name" value="vWFA_dom_sf"/>
</dbReference>
<dbReference type="Proteomes" id="UP000663862">
    <property type="component" value="Unassembled WGS sequence"/>
</dbReference>
<gene>
    <name evidence="2" type="ORF">TSG867_LOCUS21799</name>
</gene>
<evidence type="ECO:0000313" key="3">
    <source>
        <dbReference type="Proteomes" id="UP000663862"/>
    </source>
</evidence>
<sequence>MAQSHMLVIFDYSGSMNGQRYQDCHAACMKLQMPCEFWLFGSDVQKKGIVTSIPTFGCNSGTSITIMLETLHQWMSSTYNKQVCIFTDGEDKYDEATFTAKFNQIRNRNHSVSVYDICRTNVEPLKRIFASISCTIVTTRDEIDQLVQQINQNIAIDNDLLQGITRVENNVQKLIVNYQKLEKSSKELKILTDKLTSESQTIQASADQAIVAKEKQKLETASNELKQHISDIADHITRLQDNERKIKRLNDDIDDARDTIVKLNTKIKAETNSPNPNIQKIQSFRLQIVEQEKKIVEIEDKISTLKQNSASAVQNFELLRDKTEETQTKVTSTLKTIN</sequence>
<dbReference type="Gene3D" id="1.10.287.1490">
    <property type="match status" value="1"/>
</dbReference>
<reference evidence="2" key="1">
    <citation type="submission" date="2021-02" db="EMBL/GenBank/DDBJ databases">
        <authorList>
            <person name="Nowell W R."/>
        </authorList>
    </citation>
    <scope>NUCLEOTIDE SEQUENCE</scope>
</reference>
<evidence type="ECO:0000313" key="2">
    <source>
        <dbReference type="EMBL" id="CAF4510149.1"/>
    </source>
</evidence>
<dbReference type="AlphaFoldDB" id="A0A820W4Q0"/>
<protein>
    <recommendedName>
        <fullName evidence="4">VWFA domain-containing protein</fullName>
    </recommendedName>
</protein>
<evidence type="ECO:0000256" key="1">
    <source>
        <dbReference type="SAM" id="Coils"/>
    </source>
</evidence>
<dbReference type="SUPFAM" id="SSF53300">
    <property type="entry name" value="vWA-like"/>
    <property type="match status" value="1"/>
</dbReference>
<dbReference type="EMBL" id="CAJOBQ010001715">
    <property type="protein sequence ID" value="CAF4510149.1"/>
    <property type="molecule type" value="Genomic_DNA"/>
</dbReference>
<evidence type="ECO:0008006" key="4">
    <source>
        <dbReference type="Google" id="ProtNLM"/>
    </source>
</evidence>
<keyword evidence="1" id="KW-0175">Coiled coil</keyword>
<organism evidence="2 3">
    <name type="scientific">Rotaria socialis</name>
    <dbReference type="NCBI Taxonomy" id="392032"/>
    <lineage>
        <taxon>Eukaryota</taxon>
        <taxon>Metazoa</taxon>
        <taxon>Spiralia</taxon>
        <taxon>Gnathifera</taxon>
        <taxon>Rotifera</taxon>
        <taxon>Eurotatoria</taxon>
        <taxon>Bdelloidea</taxon>
        <taxon>Philodinida</taxon>
        <taxon>Philodinidae</taxon>
        <taxon>Rotaria</taxon>
    </lineage>
</organism>
<proteinExistence type="predicted"/>
<comment type="caution">
    <text evidence="2">The sequence shown here is derived from an EMBL/GenBank/DDBJ whole genome shotgun (WGS) entry which is preliminary data.</text>
</comment>